<feature type="region of interest" description="Disordered" evidence="1">
    <location>
        <begin position="66"/>
        <end position="147"/>
    </location>
</feature>
<dbReference type="EMBL" id="CABIJS010000022">
    <property type="protein sequence ID" value="VUZ39879.1"/>
    <property type="molecule type" value="Genomic_DNA"/>
</dbReference>
<feature type="region of interest" description="Disordered" evidence="1">
    <location>
        <begin position="1"/>
        <end position="25"/>
    </location>
</feature>
<accession>A0A564XYP8</accession>
<proteinExistence type="predicted"/>
<keyword evidence="3" id="KW-1185">Reference proteome</keyword>
<feature type="compositionally biased region" description="Basic residues" evidence="1">
    <location>
        <begin position="113"/>
        <end position="122"/>
    </location>
</feature>
<evidence type="ECO:0000313" key="3">
    <source>
        <dbReference type="Proteomes" id="UP000321570"/>
    </source>
</evidence>
<protein>
    <submittedName>
        <fullName evidence="2">Uncharacterized protein</fullName>
    </submittedName>
</protein>
<dbReference type="AlphaFoldDB" id="A0A564XYP8"/>
<evidence type="ECO:0000313" key="2">
    <source>
        <dbReference type="EMBL" id="VUZ39879.1"/>
    </source>
</evidence>
<gene>
    <name evidence="2" type="ORF">WMSIL1_LOCUS1065</name>
</gene>
<organism evidence="2 3">
    <name type="scientific">Hymenolepis diminuta</name>
    <name type="common">Rat tapeworm</name>
    <dbReference type="NCBI Taxonomy" id="6216"/>
    <lineage>
        <taxon>Eukaryota</taxon>
        <taxon>Metazoa</taxon>
        <taxon>Spiralia</taxon>
        <taxon>Lophotrochozoa</taxon>
        <taxon>Platyhelminthes</taxon>
        <taxon>Cestoda</taxon>
        <taxon>Eucestoda</taxon>
        <taxon>Cyclophyllidea</taxon>
        <taxon>Hymenolepididae</taxon>
        <taxon>Hymenolepis</taxon>
    </lineage>
</organism>
<dbReference type="Proteomes" id="UP000321570">
    <property type="component" value="Unassembled WGS sequence"/>
</dbReference>
<evidence type="ECO:0000256" key="1">
    <source>
        <dbReference type="SAM" id="MobiDB-lite"/>
    </source>
</evidence>
<feature type="compositionally biased region" description="Basic and acidic residues" evidence="1">
    <location>
        <begin position="1"/>
        <end position="13"/>
    </location>
</feature>
<feature type="compositionally biased region" description="Low complexity" evidence="1">
    <location>
        <begin position="67"/>
        <end position="76"/>
    </location>
</feature>
<reference evidence="2 3" key="1">
    <citation type="submission" date="2019-07" db="EMBL/GenBank/DDBJ databases">
        <authorList>
            <person name="Jastrzebski P J."/>
            <person name="Paukszto L."/>
            <person name="Jastrzebski P J."/>
        </authorList>
    </citation>
    <scope>NUCLEOTIDE SEQUENCE [LARGE SCALE GENOMIC DNA]</scope>
    <source>
        <strain evidence="2 3">WMS-il1</strain>
    </source>
</reference>
<feature type="compositionally biased region" description="Polar residues" evidence="1">
    <location>
        <begin position="123"/>
        <end position="144"/>
    </location>
</feature>
<name>A0A564XYP8_HYMDI</name>
<sequence>MKQWVDTRRDQSYHPHSTRSGSYYPGRYKADLNCSFCADDVQIRPTERNRYPSNGAVSRVVRAYNRSYSSSESSVSDGRNHRFRNRITHGTSRHNPQHDPNIINGGFSTNDRNRRHQRRKPNASRNSSDGDSTPHNDASGSRSLSSERECQRHFNRWWHGLENRNRYRHLQ</sequence>